<organism evidence="9 10">
    <name type="scientific">Paenibacillus agilis</name>
    <dbReference type="NCBI Taxonomy" id="3020863"/>
    <lineage>
        <taxon>Bacteria</taxon>
        <taxon>Bacillati</taxon>
        <taxon>Bacillota</taxon>
        <taxon>Bacilli</taxon>
        <taxon>Bacillales</taxon>
        <taxon>Paenibacillaceae</taxon>
        <taxon>Paenibacillus</taxon>
    </lineage>
</organism>
<dbReference type="GO" id="GO:0005737">
    <property type="term" value="C:cytoplasm"/>
    <property type="evidence" value="ECO:0007669"/>
    <property type="project" value="TreeGrafter"/>
</dbReference>
<evidence type="ECO:0000259" key="8">
    <source>
        <dbReference type="Pfam" id="PF00171"/>
    </source>
</evidence>
<dbReference type="InterPro" id="IPR016162">
    <property type="entry name" value="Ald_DH_N"/>
</dbReference>
<evidence type="ECO:0000256" key="2">
    <source>
        <dbReference type="ARBA" id="ARBA00023002"/>
    </source>
</evidence>
<dbReference type="CDD" id="cd07136">
    <property type="entry name" value="ALDH_YwdH-P39616"/>
    <property type="match status" value="1"/>
</dbReference>
<evidence type="ECO:0000256" key="6">
    <source>
        <dbReference type="PROSITE-ProRule" id="PRU10007"/>
    </source>
</evidence>
<keyword evidence="10" id="KW-1185">Reference proteome</keyword>
<evidence type="ECO:0000313" key="10">
    <source>
        <dbReference type="Proteomes" id="UP000318102"/>
    </source>
</evidence>
<dbReference type="RefSeq" id="WP_144993942.1">
    <property type="nucleotide sequence ID" value="NZ_VNJK01000004.1"/>
</dbReference>
<reference evidence="9 10" key="1">
    <citation type="submission" date="2019-07" db="EMBL/GenBank/DDBJ databases">
        <authorList>
            <person name="Kim J."/>
        </authorList>
    </citation>
    <scope>NUCLEOTIDE SEQUENCE [LARGE SCALE GENOMIC DNA]</scope>
    <source>
        <strain evidence="9 10">N4</strain>
    </source>
</reference>
<dbReference type="InterPro" id="IPR016163">
    <property type="entry name" value="Ald_DH_C"/>
</dbReference>
<feature type="active site" evidence="5 6">
    <location>
        <position position="207"/>
    </location>
</feature>
<evidence type="ECO:0000256" key="3">
    <source>
        <dbReference type="ARBA" id="ARBA00023027"/>
    </source>
</evidence>
<dbReference type="GO" id="GO:0006081">
    <property type="term" value="P:aldehyde metabolic process"/>
    <property type="evidence" value="ECO:0007669"/>
    <property type="project" value="InterPro"/>
</dbReference>
<accession>A0A559IHM9</accession>
<dbReference type="PIRSF" id="PIRSF036492">
    <property type="entry name" value="ALDH"/>
    <property type="match status" value="1"/>
</dbReference>
<feature type="active site" evidence="5">
    <location>
        <position position="241"/>
    </location>
</feature>
<evidence type="ECO:0000256" key="1">
    <source>
        <dbReference type="ARBA" id="ARBA00009986"/>
    </source>
</evidence>
<evidence type="ECO:0000313" key="9">
    <source>
        <dbReference type="EMBL" id="TVX87144.1"/>
    </source>
</evidence>
<keyword evidence="3" id="KW-0520">NAD</keyword>
<dbReference type="SUPFAM" id="SSF53720">
    <property type="entry name" value="ALDH-like"/>
    <property type="match status" value="1"/>
</dbReference>
<feature type="domain" description="Aldehyde dehydrogenase" evidence="8">
    <location>
        <begin position="5"/>
        <end position="424"/>
    </location>
</feature>
<dbReference type="GO" id="GO:0004029">
    <property type="term" value="F:aldehyde dehydrogenase (NAD+) activity"/>
    <property type="evidence" value="ECO:0007669"/>
    <property type="project" value="TreeGrafter"/>
</dbReference>
<dbReference type="InterPro" id="IPR029510">
    <property type="entry name" value="Ald_DH_CS_GLU"/>
</dbReference>
<keyword evidence="2 4" id="KW-0560">Oxidoreductase</keyword>
<dbReference type="PANTHER" id="PTHR43570">
    <property type="entry name" value="ALDEHYDE DEHYDROGENASE"/>
    <property type="match status" value="1"/>
</dbReference>
<proteinExistence type="inferred from homology"/>
<dbReference type="InterPro" id="IPR016161">
    <property type="entry name" value="Ald_DH/histidinol_DH"/>
</dbReference>
<dbReference type="InterPro" id="IPR015590">
    <property type="entry name" value="Aldehyde_DH_dom"/>
</dbReference>
<dbReference type="PANTHER" id="PTHR43570:SF16">
    <property type="entry name" value="ALDEHYDE DEHYDROGENASE TYPE III, ISOFORM Q"/>
    <property type="match status" value="1"/>
</dbReference>
<evidence type="ECO:0000256" key="5">
    <source>
        <dbReference type="PIRSR" id="PIRSR036492-1"/>
    </source>
</evidence>
<evidence type="ECO:0000256" key="4">
    <source>
        <dbReference type="PIRNR" id="PIRNR036492"/>
    </source>
</evidence>
<sequence length="453" mass="50923">MEQLLQSQQQYFHTGRTRDIQQRREALQTLIDGIHRYELEIAEALHRDLGKSHTEAYATEIGIVLHEARQALKHVGKWAKARRVRTPLTHIGSKGYIIPEPYGSVLIIVPWNYPFQLAISPLIGAIAAGNTAVIKPSELAPHTSALMTRLIEELFPPSFVTVVEGGIETNEALLELPFNYIFFTGSTAVGRIVMQAAAKRLIPVTLELGGKSPCIVHHDADIDLAAKRIAFGKWTNAGQTCVAPDYVYVHRSQHDALISRLQAVVKQFYGDEPLTSDNYPSIINDRHFTRLTSYVDGEKIAFGGRHDQEKRRIEPTILTDITWESSVMQDEIFGPILPILPYEDIEEVIKVITDRPKPLALYLFTREHAVQQLITDRISFGGGCINDTLMHLATPYLPFGGVGESGIGSYHGQFSFSTFSHEKSLLVQSTWLDIPFRYPGARNALKWLKRFMK</sequence>
<dbReference type="FunFam" id="3.40.309.10:FF:000003">
    <property type="entry name" value="Aldehyde dehydrogenase"/>
    <property type="match status" value="1"/>
</dbReference>
<name>A0A559IHM9_9BACL</name>
<dbReference type="FunFam" id="3.40.605.10:FF:000004">
    <property type="entry name" value="Aldehyde dehydrogenase"/>
    <property type="match status" value="1"/>
</dbReference>
<evidence type="ECO:0000256" key="7">
    <source>
        <dbReference type="RuleBase" id="RU003345"/>
    </source>
</evidence>
<dbReference type="Gene3D" id="3.40.309.10">
    <property type="entry name" value="Aldehyde Dehydrogenase, Chain A, domain 2"/>
    <property type="match status" value="1"/>
</dbReference>
<dbReference type="AlphaFoldDB" id="A0A559IHM9"/>
<protein>
    <recommendedName>
        <fullName evidence="4">Aldehyde dehydrogenase</fullName>
    </recommendedName>
</protein>
<comment type="similarity">
    <text evidence="1 4 7">Belongs to the aldehyde dehydrogenase family.</text>
</comment>
<dbReference type="Gene3D" id="3.40.605.10">
    <property type="entry name" value="Aldehyde Dehydrogenase, Chain A, domain 1"/>
    <property type="match status" value="1"/>
</dbReference>
<dbReference type="PROSITE" id="PS00687">
    <property type="entry name" value="ALDEHYDE_DEHYDR_GLU"/>
    <property type="match status" value="1"/>
</dbReference>
<gene>
    <name evidence="9" type="ORF">FPZ44_21875</name>
</gene>
<dbReference type="Proteomes" id="UP000318102">
    <property type="component" value="Unassembled WGS sequence"/>
</dbReference>
<dbReference type="InterPro" id="IPR012394">
    <property type="entry name" value="Aldehyde_DH_NAD(P)"/>
</dbReference>
<dbReference type="Pfam" id="PF00171">
    <property type="entry name" value="Aldedh"/>
    <property type="match status" value="1"/>
</dbReference>
<dbReference type="EMBL" id="VNJK01000004">
    <property type="protein sequence ID" value="TVX87144.1"/>
    <property type="molecule type" value="Genomic_DNA"/>
</dbReference>
<comment type="caution">
    <text evidence="9">The sequence shown here is derived from an EMBL/GenBank/DDBJ whole genome shotgun (WGS) entry which is preliminary data.</text>
</comment>
<dbReference type="OrthoDB" id="9762913at2"/>